<dbReference type="Proteomes" id="UP000054870">
    <property type="component" value="Unassembled WGS sequence"/>
</dbReference>
<accession>A0A157ZE63</accession>
<name>A0A157ZE63_9BURK</name>
<sequence>MKRFAFLCLSAWSAAALLYFGRHSVALIALSGVIALAGFDLLRPDSNNGS</sequence>
<protein>
    <submittedName>
        <fullName evidence="2">Membrane protein</fullName>
    </submittedName>
</protein>
<organism evidence="2 3">
    <name type="scientific">Caballeronia catudaia</name>
    <dbReference type="NCBI Taxonomy" id="1777136"/>
    <lineage>
        <taxon>Bacteria</taxon>
        <taxon>Pseudomonadati</taxon>
        <taxon>Pseudomonadota</taxon>
        <taxon>Betaproteobacteria</taxon>
        <taxon>Burkholderiales</taxon>
        <taxon>Burkholderiaceae</taxon>
        <taxon>Caballeronia</taxon>
    </lineage>
</organism>
<keyword evidence="1" id="KW-0812">Transmembrane</keyword>
<dbReference type="EMBL" id="FCOF02000002">
    <property type="protein sequence ID" value="SAK43719.1"/>
    <property type="molecule type" value="Genomic_DNA"/>
</dbReference>
<evidence type="ECO:0000256" key="1">
    <source>
        <dbReference type="SAM" id="Phobius"/>
    </source>
</evidence>
<reference evidence="2" key="1">
    <citation type="submission" date="2016-01" db="EMBL/GenBank/DDBJ databases">
        <authorList>
            <person name="Peeters C."/>
        </authorList>
    </citation>
    <scope>NUCLEOTIDE SEQUENCE [LARGE SCALE GENOMIC DNA]</scope>
    <source>
        <strain evidence="2">LMG 29318</strain>
    </source>
</reference>
<proteinExistence type="predicted"/>
<gene>
    <name evidence="2" type="ORF">AWB75_00604</name>
</gene>
<evidence type="ECO:0000313" key="3">
    <source>
        <dbReference type="Proteomes" id="UP000054870"/>
    </source>
</evidence>
<dbReference type="RefSeq" id="WP_200821994.1">
    <property type="nucleotide sequence ID" value="NZ_FCOF02000002.1"/>
</dbReference>
<comment type="caution">
    <text evidence="2">The sequence shown here is derived from an EMBL/GenBank/DDBJ whole genome shotgun (WGS) entry which is preliminary data.</text>
</comment>
<keyword evidence="3" id="KW-1185">Reference proteome</keyword>
<feature type="transmembrane region" description="Helical" evidence="1">
    <location>
        <begin position="26"/>
        <end position="42"/>
    </location>
</feature>
<keyword evidence="1" id="KW-1133">Transmembrane helix</keyword>
<keyword evidence="1" id="KW-0472">Membrane</keyword>
<dbReference type="AlphaFoldDB" id="A0A157ZE63"/>
<evidence type="ECO:0000313" key="2">
    <source>
        <dbReference type="EMBL" id="SAK43719.1"/>
    </source>
</evidence>